<feature type="compositionally biased region" description="Basic and acidic residues" evidence="1">
    <location>
        <begin position="82"/>
        <end position="92"/>
    </location>
</feature>
<accession>A0A834HRP7</accession>
<feature type="compositionally biased region" description="Acidic residues" evidence="1">
    <location>
        <begin position="57"/>
        <end position="67"/>
    </location>
</feature>
<name>A0A834HRP7_RHYFE</name>
<sequence>MNKHEIERERDDRYQPASDRPDVTARVSGSEVDDDGHGGVWRGGSGGASPSPLSVDRDDDDDDDDGTETYGAKIIRQLKRNPHLDRGWRGGEDEADERAGGGGEGGRGSSSP</sequence>
<gene>
    <name evidence="2" type="ORF">GWI33_022948</name>
</gene>
<evidence type="ECO:0000313" key="2">
    <source>
        <dbReference type="EMBL" id="KAF7264621.1"/>
    </source>
</evidence>
<evidence type="ECO:0000256" key="1">
    <source>
        <dbReference type="SAM" id="MobiDB-lite"/>
    </source>
</evidence>
<comment type="caution">
    <text evidence="2">The sequence shown here is derived from an EMBL/GenBank/DDBJ whole genome shotgun (WGS) entry which is preliminary data.</text>
</comment>
<organism evidence="2 3">
    <name type="scientific">Rhynchophorus ferrugineus</name>
    <name type="common">Red palm weevil</name>
    <name type="synonym">Curculio ferrugineus</name>
    <dbReference type="NCBI Taxonomy" id="354439"/>
    <lineage>
        <taxon>Eukaryota</taxon>
        <taxon>Metazoa</taxon>
        <taxon>Ecdysozoa</taxon>
        <taxon>Arthropoda</taxon>
        <taxon>Hexapoda</taxon>
        <taxon>Insecta</taxon>
        <taxon>Pterygota</taxon>
        <taxon>Neoptera</taxon>
        <taxon>Endopterygota</taxon>
        <taxon>Coleoptera</taxon>
        <taxon>Polyphaga</taxon>
        <taxon>Cucujiformia</taxon>
        <taxon>Curculionidae</taxon>
        <taxon>Dryophthorinae</taxon>
        <taxon>Rhynchophorus</taxon>
    </lineage>
</organism>
<evidence type="ECO:0000313" key="3">
    <source>
        <dbReference type="Proteomes" id="UP000625711"/>
    </source>
</evidence>
<keyword evidence="3" id="KW-1185">Reference proteome</keyword>
<feature type="compositionally biased region" description="Gly residues" evidence="1">
    <location>
        <begin position="100"/>
        <end position="112"/>
    </location>
</feature>
<reference evidence="2" key="1">
    <citation type="submission" date="2020-08" db="EMBL/GenBank/DDBJ databases">
        <title>Genome sequencing and assembly of the red palm weevil Rhynchophorus ferrugineus.</title>
        <authorList>
            <person name="Dias G.B."/>
            <person name="Bergman C.M."/>
            <person name="Manee M."/>
        </authorList>
    </citation>
    <scope>NUCLEOTIDE SEQUENCE</scope>
    <source>
        <strain evidence="2">AA-2017</strain>
        <tissue evidence="2">Whole larva</tissue>
    </source>
</reference>
<dbReference type="Proteomes" id="UP000625711">
    <property type="component" value="Unassembled WGS sequence"/>
</dbReference>
<dbReference type="EMBL" id="JAACXV010016521">
    <property type="protein sequence ID" value="KAF7264621.1"/>
    <property type="molecule type" value="Genomic_DNA"/>
</dbReference>
<protein>
    <submittedName>
        <fullName evidence="2">Uncharacterized protein</fullName>
    </submittedName>
</protein>
<feature type="compositionally biased region" description="Basic and acidic residues" evidence="1">
    <location>
        <begin position="1"/>
        <end position="23"/>
    </location>
</feature>
<feature type="region of interest" description="Disordered" evidence="1">
    <location>
        <begin position="1"/>
        <end position="112"/>
    </location>
</feature>
<proteinExistence type="predicted"/>
<feature type="compositionally biased region" description="Gly residues" evidence="1">
    <location>
        <begin position="38"/>
        <end position="47"/>
    </location>
</feature>
<dbReference type="AlphaFoldDB" id="A0A834HRP7"/>